<evidence type="ECO:0000256" key="4">
    <source>
        <dbReference type="ARBA" id="ARBA00022840"/>
    </source>
</evidence>
<dbReference type="PROSITE" id="PS51194">
    <property type="entry name" value="HELICASE_CTER"/>
    <property type="match status" value="1"/>
</dbReference>
<dbReference type="GO" id="GO:0004386">
    <property type="term" value="F:helicase activity"/>
    <property type="evidence" value="ECO:0007669"/>
    <property type="project" value="UniProtKB-KW"/>
</dbReference>
<gene>
    <name evidence="8" type="ORF">ARMGADRAFT_1171695</name>
</gene>
<dbReference type="InterPro" id="IPR052431">
    <property type="entry name" value="SKI2_subfamily_helicases"/>
</dbReference>
<dbReference type="InterPro" id="IPR014001">
    <property type="entry name" value="Helicase_ATP-bd"/>
</dbReference>
<dbReference type="OMA" id="ITYSWLW"/>
<dbReference type="Gene3D" id="3.40.50.300">
    <property type="entry name" value="P-loop containing nucleotide triphosphate hydrolases"/>
    <property type="match status" value="2"/>
</dbReference>
<sequence>MVSPNSPAKKLLDYINENWYYQATKRARWMDLIGDYAGNEPFIIDGESLIQSVLDDPLLAIGRNNDTGFQALHAIYSLENTLKSFVSRKANVEIVFWRNNIHATIRPGQTPFVHSSRYLARQILLKHLQQLSHIVPMHQFEDLRDKSWNKYEASRKPMFVLINDSIPDRGDPVDDLHPGYIACQRNLIFEILSFGLPVALFNGLEFRDSKILSFVIERTSATRDSDPPWSSVAPIYNQMDLVSQKHGVSERFQCSGPLSCAREVLEKICQLFFAESLFFGSMISSHKPLMEELLAAFLLHVLGLPGLSIKARIQSPIEVPSYLQDTLRQSFLPRLFFAASAVLQKATIGLDIDLHVFFALLQYLGHGRLLASAVHADIIVQAKKIWPGEHFPDHFPCLEAFTFVRPDPPSPESLSLLMLSNGGIPQSSTILSSIASTTGDSDEEDDWEKDSDLEVWDGSDSESKTNAREPVPITTPQTQTQLLPFSHPVFDKALSSIKISTATDDRPLKSSEFFNFSVLFTDTRHWHNSKKIVTPGEKVPVANWRVLRSNQRGLQQITITVDSTAPKKPEKGHNLQKFQKTAKPVKLTKKEQLKKDIQDKKDAKKESQTRQWFLNQLGSMSDKSAEQRLYLLEQLTRSPRMTDPWVAVEHLMYKTHLLLKVWIEDPDHEKDAVRDRCTVTIMRLVKDICDKGATTPARGKALSAVLTSLGFSDFIDGFVTVAEPLTPVPLAFDFVKLFRSKEDVLYPWMKIAEHPILWQLRLFGPYMNRSMDGCWDRRVNFDPDAWQKNALDCIDDPNHSMLVVAPTSAGKTFISFYAMEKVLRESNDGILVYIAPTKALVTQIAAEVYARFSKRVPNGTLWAVHTRDYRINEPHNCQILITVPEMLSIMLLSPSLASKWTPRIKRIILDEIHCIGQQEGGAVWEQIILLAPCPIIGLSATVGEPETFNDWLASVSRAHGYKHIHSAQAPVLTPSEILLSSGWMRFLHPLSTLAFGPRALPEDLSLEPADTLSLYNAMSRHKGLSVKGFLRQKDILRYETNLKNLLMDLSPSSLNEVIHNLADKDIPQGAKGKEPSRKSFETGLLPLVADLHARGELPAILFNFDRADCEDVAELLLHGLLEAEVAWKSSSPEWQRKCQQWQKWHDSSKARIREENRAKKSKRKPDPDDVEPSTTTEAPAWESTFDPDAPLDNFSFAGYYSAEDLDEAIKGVWSEYWKSKPVLLATLRRGIAVHHSGLGKAYRSLVENLFRRGYIRVMISTGTLALGINAPTRTSVFCGDSPFLTALMYRQCAGRAGRRGYDLLGNVVFYGLTLDRVQRLVLSKLPSLGGTFPLTPTSTLRLFDLLDGSNNAKVAVNAIESLMKLPQISFGSQTGQNQLFHHLRFNIEYLRRTHLLDRNGKPINLYAVSAHLYYTEPSNFALPILLRRGILHRICARPLPKYHCILLMCHFFGRRYLASAAANTQNVKRLQDLVVRFPSTVVLPPLRADARKVLEEHDKEILEIFTEYTKAYTSQYCSELGPDDMLPLSGVKYIGTPSTDGFRTHLEDHIRPVSVRSSFVATSGHFDEFQSVEELVRSARSGLHLNEHAIPSMTRFTATRSSTIGSEHALNAYLLDFFTHGQISALEKANGIQRGDVWYFLQNFMRTLMVIKSSLEQLLTGASAGSDKTVPSGDAESSDYLVADPAETDELSDDGVDAEAFKRPPGTSAKDWRMYEVVRDATAEFK</sequence>
<evidence type="ECO:0000256" key="5">
    <source>
        <dbReference type="SAM" id="MobiDB-lite"/>
    </source>
</evidence>
<dbReference type="GO" id="GO:0003676">
    <property type="term" value="F:nucleic acid binding"/>
    <property type="evidence" value="ECO:0007669"/>
    <property type="project" value="InterPro"/>
</dbReference>
<dbReference type="EMBL" id="KZ293740">
    <property type="protein sequence ID" value="PBK80770.1"/>
    <property type="molecule type" value="Genomic_DNA"/>
</dbReference>
<feature type="region of interest" description="Disordered" evidence="5">
    <location>
        <begin position="1662"/>
        <end position="1707"/>
    </location>
</feature>
<evidence type="ECO:0000313" key="9">
    <source>
        <dbReference type="Proteomes" id="UP000217790"/>
    </source>
</evidence>
<dbReference type="GO" id="GO:0016787">
    <property type="term" value="F:hydrolase activity"/>
    <property type="evidence" value="ECO:0007669"/>
    <property type="project" value="UniProtKB-KW"/>
</dbReference>
<feature type="domain" description="Helicase C-terminal" evidence="7">
    <location>
        <begin position="1201"/>
        <end position="1340"/>
    </location>
</feature>
<dbReference type="InParanoid" id="A0A2H3CFZ3"/>
<organism evidence="8 9">
    <name type="scientific">Armillaria gallica</name>
    <name type="common">Bulbous honey fungus</name>
    <name type="synonym">Armillaria bulbosa</name>
    <dbReference type="NCBI Taxonomy" id="47427"/>
    <lineage>
        <taxon>Eukaryota</taxon>
        <taxon>Fungi</taxon>
        <taxon>Dikarya</taxon>
        <taxon>Basidiomycota</taxon>
        <taxon>Agaricomycotina</taxon>
        <taxon>Agaricomycetes</taxon>
        <taxon>Agaricomycetidae</taxon>
        <taxon>Agaricales</taxon>
        <taxon>Marasmiineae</taxon>
        <taxon>Physalacriaceae</taxon>
        <taxon>Armillaria</taxon>
    </lineage>
</organism>
<dbReference type="Proteomes" id="UP000217790">
    <property type="component" value="Unassembled WGS sequence"/>
</dbReference>
<dbReference type="InterPro" id="IPR027417">
    <property type="entry name" value="P-loop_NTPase"/>
</dbReference>
<dbReference type="Pfam" id="PF00271">
    <property type="entry name" value="Helicase_C"/>
    <property type="match status" value="1"/>
</dbReference>
<keyword evidence="4" id="KW-0067">ATP-binding</keyword>
<reference evidence="9" key="1">
    <citation type="journal article" date="2017" name="Nat. Ecol. Evol.">
        <title>Genome expansion and lineage-specific genetic innovations in the forest pathogenic fungi Armillaria.</title>
        <authorList>
            <person name="Sipos G."/>
            <person name="Prasanna A.N."/>
            <person name="Walter M.C."/>
            <person name="O'Connor E."/>
            <person name="Balint B."/>
            <person name="Krizsan K."/>
            <person name="Kiss B."/>
            <person name="Hess J."/>
            <person name="Varga T."/>
            <person name="Slot J."/>
            <person name="Riley R."/>
            <person name="Boka B."/>
            <person name="Rigling D."/>
            <person name="Barry K."/>
            <person name="Lee J."/>
            <person name="Mihaltcheva S."/>
            <person name="LaButti K."/>
            <person name="Lipzen A."/>
            <person name="Waldron R."/>
            <person name="Moloney N.M."/>
            <person name="Sperisen C."/>
            <person name="Kredics L."/>
            <person name="Vagvoelgyi C."/>
            <person name="Patrignani A."/>
            <person name="Fitzpatrick D."/>
            <person name="Nagy I."/>
            <person name="Doyle S."/>
            <person name="Anderson J.B."/>
            <person name="Grigoriev I.V."/>
            <person name="Gueldener U."/>
            <person name="Muensterkoetter M."/>
            <person name="Nagy L.G."/>
        </authorList>
    </citation>
    <scope>NUCLEOTIDE SEQUENCE [LARGE SCALE GENOMIC DNA]</scope>
    <source>
        <strain evidence="9">Ar21-2</strain>
    </source>
</reference>
<dbReference type="Pfam" id="PF26076">
    <property type="entry name" value="WHD_DDX60"/>
    <property type="match status" value="1"/>
</dbReference>
<dbReference type="Pfam" id="PF23002">
    <property type="entry name" value="PIN-like_DDX60"/>
    <property type="match status" value="1"/>
</dbReference>
<evidence type="ECO:0000259" key="6">
    <source>
        <dbReference type="PROSITE" id="PS51192"/>
    </source>
</evidence>
<proteinExistence type="predicted"/>
<dbReference type="InterPro" id="IPR059032">
    <property type="entry name" value="WHD_DDX60"/>
</dbReference>
<dbReference type="InterPro" id="IPR011545">
    <property type="entry name" value="DEAD/DEAH_box_helicase_dom"/>
</dbReference>
<dbReference type="PROSITE" id="PS51192">
    <property type="entry name" value="HELICASE_ATP_BIND_1"/>
    <property type="match status" value="1"/>
</dbReference>
<feature type="region of interest" description="Disordered" evidence="5">
    <location>
        <begin position="434"/>
        <end position="472"/>
    </location>
</feature>
<dbReference type="InterPro" id="IPR055124">
    <property type="entry name" value="PIN-like_DDX60"/>
</dbReference>
<keyword evidence="1" id="KW-0547">Nucleotide-binding</keyword>
<name>A0A2H3CFZ3_ARMGA</name>
<feature type="compositionally biased region" description="Acidic residues" evidence="5">
    <location>
        <begin position="1686"/>
        <end position="1697"/>
    </location>
</feature>
<keyword evidence="3" id="KW-0347">Helicase</keyword>
<dbReference type="PANTHER" id="PTHR44533">
    <property type="entry name" value="DEAD/H RNA HELICASE, PUTATIVE-RELATED"/>
    <property type="match status" value="1"/>
</dbReference>
<dbReference type="Pfam" id="PF00270">
    <property type="entry name" value="DEAD"/>
    <property type="match status" value="1"/>
</dbReference>
<keyword evidence="9" id="KW-1185">Reference proteome</keyword>
<dbReference type="OrthoDB" id="2320933at2759"/>
<feature type="region of interest" description="Disordered" evidence="5">
    <location>
        <begin position="1145"/>
        <end position="1186"/>
    </location>
</feature>
<feature type="domain" description="Helicase ATP-binding" evidence="6">
    <location>
        <begin position="792"/>
        <end position="960"/>
    </location>
</feature>
<dbReference type="SMART" id="SM00490">
    <property type="entry name" value="HELICc"/>
    <property type="match status" value="1"/>
</dbReference>
<accession>A0A2H3CFZ3</accession>
<dbReference type="GO" id="GO:0005524">
    <property type="term" value="F:ATP binding"/>
    <property type="evidence" value="ECO:0007669"/>
    <property type="project" value="UniProtKB-KW"/>
</dbReference>
<dbReference type="FunCoup" id="A0A2H3CFZ3">
    <property type="interactions" value="343"/>
</dbReference>
<dbReference type="FunFam" id="3.40.50.300:FF:001039">
    <property type="entry name" value="ATP-dependent RNA helicase DDX60"/>
    <property type="match status" value="1"/>
</dbReference>
<evidence type="ECO:0000256" key="3">
    <source>
        <dbReference type="ARBA" id="ARBA00022806"/>
    </source>
</evidence>
<evidence type="ECO:0000256" key="2">
    <source>
        <dbReference type="ARBA" id="ARBA00022801"/>
    </source>
</evidence>
<evidence type="ECO:0000259" key="7">
    <source>
        <dbReference type="PROSITE" id="PS51194"/>
    </source>
</evidence>
<dbReference type="SUPFAM" id="SSF52540">
    <property type="entry name" value="P-loop containing nucleoside triphosphate hydrolases"/>
    <property type="match status" value="1"/>
</dbReference>
<evidence type="ECO:0000313" key="8">
    <source>
        <dbReference type="EMBL" id="PBK80770.1"/>
    </source>
</evidence>
<dbReference type="InterPro" id="IPR001650">
    <property type="entry name" value="Helicase_C-like"/>
</dbReference>
<feature type="compositionally biased region" description="Basic and acidic residues" evidence="5">
    <location>
        <begin position="1145"/>
        <end position="1158"/>
    </location>
</feature>
<evidence type="ECO:0000256" key="1">
    <source>
        <dbReference type="ARBA" id="ARBA00022741"/>
    </source>
</evidence>
<keyword evidence="2 8" id="KW-0378">Hydrolase</keyword>
<dbReference type="SMART" id="SM00487">
    <property type="entry name" value="DEXDc"/>
    <property type="match status" value="1"/>
</dbReference>
<dbReference type="GO" id="GO:0005737">
    <property type="term" value="C:cytoplasm"/>
    <property type="evidence" value="ECO:0007669"/>
    <property type="project" value="TreeGrafter"/>
</dbReference>
<protein>
    <submittedName>
        <fullName evidence="8">P-loop containing nucleoside triphosphate hydrolase protein</fullName>
    </submittedName>
</protein>
<feature type="compositionally biased region" description="Acidic residues" evidence="5">
    <location>
        <begin position="440"/>
        <end position="460"/>
    </location>
</feature>
<dbReference type="STRING" id="47427.A0A2H3CFZ3"/>
<dbReference type="PANTHER" id="PTHR44533:SF4">
    <property type="entry name" value="DEAD_H RNA HELICASE, PUTATIVE-RELATED"/>
    <property type="match status" value="1"/>
</dbReference>